<evidence type="ECO:0000256" key="3">
    <source>
        <dbReference type="ARBA" id="ARBA00004906"/>
    </source>
</evidence>
<evidence type="ECO:0000256" key="19">
    <source>
        <dbReference type="SAM" id="MobiDB-lite"/>
    </source>
</evidence>
<evidence type="ECO:0000256" key="13">
    <source>
        <dbReference type="ARBA" id="ARBA00023136"/>
    </source>
</evidence>
<evidence type="ECO:0000256" key="18">
    <source>
        <dbReference type="PROSITE-ProRule" id="PRU00175"/>
    </source>
</evidence>
<feature type="transmembrane region" description="Helical" evidence="20">
    <location>
        <begin position="112"/>
        <end position="130"/>
    </location>
</feature>
<dbReference type="FunFam" id="3.30.40.10:FF:000387">
    <property type="entry name" value="RING finger protein 26"/>
    <property type="match status" value="1"/>
</dbReference>
<evidence type="ECO:0000256" key="1">
    <source>
        <dbReference type="ARBA" id="ARBA00000900"/>
    </source>
</evidence>
<evidence type="ECO:0000256" key="14">
    <source>
        <dbReference type="ARBA" id="ARBA00057605"/>
    </source>
</evidence>
<dbReference type="AlphaFoldDB" id="A0A8J6GYY3"/>
<evidence type="ECO:0000256" key="11">
    <source>
        <dbReference type="ARBA" id="ARBA00022833"/>
    </source>
</evidence>
<keyword evidence="8 18" id="KW-0863">Zinc-finger</keyword>
<feature type="transmembrane region" description="Helical" evidence="20">
    <location>
        <begin position="267"/>
        <end position="289"/>
    </location>
</feature>
<evidence type="ECO:0000256" key="8">
    <source>
        <dbReference type="ARBA" id="ARBA00022771"/>
    </source>
</evidence>
<dbReference type="GO" id="GO:0008270">
    <property type="term" value="F:zinc ion binding"/>
    <property type="evidence" value="ECO:0007669"/>
    <property type="project" value="UniProtKB-KW"/>
</dbReference>
<evidence type="ECO:0000256" key="10">
    <source>
        <dbReference type="ARBA" id="ARBA00022824"/>
    </source>
</evidence>
<name>A0A8J6GYY3_MICOH</name>
<feature type="transmembrane region" description="Helical" evidence="20">
    <location>
        <begin position="236"/>
        <end position="255"/>
    </location>
</feature>
<proteinExistence type="predicted"/>
<dbReference type="InterPro" id="IPR040089">
    <property type="entry name" value="RNF26_mRING-HC-C3HC5"/>
</dbReference>
<comment type="catalytic activity">
    <reaction evidence="1">
        <text>S-ubiquitinyl-[E2 ubiquitin-conjugating enzyme]-L-cysteine + [acceptor protein]-L-lysine = [E2 ubiquitin-conjugating enzyme]-L-cysteine + N(6)-ubiquitinyl-[acceptor protein]-L-lysine.</text>
        <dbReference type="EC" id="2.3.2.27"/>
    </reaction>
</comment>
<dbReference type="PANTHER" id="PTHR22696">
    <property type="entry name" value="E3 UBIQUITIN-PROTEIN LIGASE RNF26"/>
    <property type="match status" value="1"/>
</dbReference>
<comment type="function">
    <text evidence="14">E3 ubiquitin-protein ligase that plays a key role in endosome organization by retaining vesicles in the perinuclear cloud. Acts as a platform for perinuclear positioning of the endosomal system by mediating ubiquitination of SQSTM1 through interaction with the ubiquitin conjugating enzyme UBE2J1. Ubiquitinated SQSTM1 attracts specific vesicle-associated adapters, forming a molecular bridge that restrains cognate vesicles in the perinuclear region and organizes the endosomal pathway for efficient cargo transport. Also acts as a regulator of type I interferon production in response to viral infection by mediating the formation of 'Lys-11'-linked polyubiquitin chains on TMEM173/STING, leading to stabilize TMEM173/STING. Also required to limit type I interferon response by promoting autophagic degradation of IRF3.</text>
</comment>
<keyword evidence="13 20" id="KW-0472">Membrane</keyword>
<evidence type="ECO:0000313" key="23">
    <source>
        <dbReference type="Proteomes" id="UP000710432"/>
    </source>
</evidence>
<protein>
    <recommendedName>
        <fullName evidence="16">E3 ubiquitin-protein ligase RNF26</fullName>
        <ecNumber evidence="4">2.3.2.27</ecNumber>
    </recommendedName>
    <alternativeName>
        <fullName evidence="17">RING finger protein 26</fullName>
    </alternativeName>
</protein>
<evidence type="ECO:0000256" key="9">
    <source>
        <dbReference type="ARBA" id="ARBA00022786"/>
    </source>
</evidence>
<feature type="transmembrane region" description="Helical" evidence="20">
    <location>
        <begin position="309"/>
        <end position="330"/>
    </location>
</feature>
<feature type="transmembrane region" description="Helical" evidence="20">
    <location>
        <begin position="88"/>
        <end position="106"/>
    </location>
</feature>
<feature type="transmembrane region" description="Helical" evidence="20">
    <location>
        <begin position="142"/>
        <end position="162"/>
    </location>
</feature>
<evidence type="ECO:0000256" key="5">
    <source>
        <dbReference type="ARBA" id="ARBA00022679"/>
    </source>
</evidence>
<gene>
    <name evidence="22" type="ORF">LTLLF_111605</name>
</gene>
<evidence type="ECO:0000256" key="12">
    <source>
        <dbReference type="ARBA" id="ARBA00022989"/>
    </source>
</evidence>
<evidence type="ECO:0000256" key="15">
    <source>
        <dbReference type="ARBA" id="ARBA00063040"/>
    </source>
</evidence>
<sequence>MIQSVRSPPLRRAGADPGGEPRCGATGLDPAGGAGPGYLQLRAEQVLSAAVESEVSPPTLQILAALTRPSRRNRPCFRPELRSPIMEAVFLVVNGVGLVLDLLTLVLDLNFLLVSSLLATLAWLLAFIYNLPHTVLTSLLHLGRGVLLSLLALVEALVRFTFGGLQALWTFLYSCYSGLESLKLLGHLASHGALRSRELLNRGILNMVSSGHAWLRQACDICAIAMSLVAYVINSLVNICLIGTQNLFSLVLALWDAVTGPLWRMTDVLAAFLAHISSSAVAMAILLWTPCQLGLELLASALRLLAGSVLFNLTGLVLLACVLAVTLTVLHPDFTLRLATRALNQLHARPSYHRLREDVARLSRLALGLEAWRRVWSRSLQLASWPNRGGAPGAPQGGPRRVFSARIQGQDALPEAEEDVRTNRTAPARGRERLNEDEPTAGQDPWKLLKEQEERKKCVICQDQSKTVLLLPCRHLCLCQACTEILMRHPVYHRNCPLCRRGILQTLNVYL</sequence>
<evidence type="ECO:0000259" key="21">
    <source>
        <dbReference type="PROSITE" id="PS50089"/>
    </source>
</evidence>
<evidence type="ECO:0000256" key="20">
    <source>
        <dbReference type="SAM" id="Phobius"/>
    </source>
</evidence>
<keyword evidence="12 20" id="KW-1133">Transmembrane helix</keyword>
<evidence type="ECO:0000256" key="6">
    <source>
        <dbReference type="ARBA" id="ARBA00022692"/>
    </source>
</evidence>
<dbReference type="PROSITE" id="PS50089">
    <property type="entry name" value="ZF_RING_2"/>
    <property type="match status" value="1"/>
</dbReference>
<dbReference type="InterPro" id="IPR013083">
    <property type="entry name" value="Znf_RING/FYVE/PHD"/>
</dbReference>
<dbReference type="GO" id="GO:0005789">
    <property type="term" value="C:endoplasmic reticulum membrane"/>
    <property type="evidence" value="ECO:0007669"/>
    <property type="project" value="UniProtKB-SubCell"/>
</dbReference>
<evidence type="ECO:0000256" key="2">
    <source>
        <dbReference type="ARBA" id="ARBA00004477"/>
    </source>
</evidence>
<evidence type="ECO:0000256" key="4">
    <source>
        <dbReference type="ARBA" id="ARBA00012483"/>
    </source>
</evidence>
<keyword evidence="10" id="KW-0256">Endoplasmic reticulum</keyword>
<keyword evidence="9" id="KW-0833">Ubl conjugation pathway</keyword>
<keyword evidence="5" id="KW-0808">Transferase</keyword>
<feature type="domain" description="RING-type" evidence="21">
    <location>
        <begin position="458"/>
        <end position="500"/>
    </location>
</feature>
<dbReference type="GO" id="GO:0016567">
    <property type="term" value="P:protein ubiquitination"/>
    <property type="evidence" value="ECO:0007669"/>
    <property type="project" value="TreeGrafter"/>
</dbReference>
<feature type="region of interest" description="Disordered" evidence="19">
    <location>
        <begin position="414"/>
        <end position="445"/>
    </location>
</feature>
<comment type="caution">
    <text evidence="22">The sequence shown here is derived from an EMBL/GenBank/DDBJ whole genome shotgun (WGS) entry which is preliminary data.</text>
</comment>
<dbReference type="PANTHER" id="PTHR22696:SF1">
    <property type="entry name" value="E3 UBIQUITIN-PROTEIN LIGASE RNF26"/>
    <property type="match status" value="1"/>
</dbReference>
<dbReference type="Gene3D" id="3.30.40.10">
    <property type="entry name" value="Zinc/RING finger domain, C3HC4 (zinc finger)"/>
    <property type="match status" value="1"/>
</dbReference>
<evidence type="ECO:0000313" key="22">
    <source>
        <dbReference type="EMBL" id="KAH0519571.1"/>
    </source>
</evidence>
<feature type="region of interest" description="Disordered" evidence="19">
    <location>
        <begin position="1"/>
        <end position="27"/>
    </location>
</feature>
<evidence type="ECO:0000256" key="17">
    <source>
        <dbReference type="ARBA" id="ARBA00075536"/>
    </source>
</evidence>
<reference evidence="22" key="1">
    <citation type="submission" date="2020-03" db="EMBL/GenBank/DDBJ databases">
        <title>Studies in the Genomics of Life Span.</title>
        <authorList>
            <person name="Glass D."/>
        </authorList>
    </citation>
    <scope>NUCLEOTIDE SEQUENCE</scope>
    <source>
        <strain evidence="22">LTLLF</strain>
        <tissue evidence="22">Muscle</tissue>
    </source>
</reference>
<dbReference type="Proteomes" id="UP000710432">
    <property type="component" value="Unassembled WGS sequence"/>
</dbReference>
<comment type="subcellular location">
    <subcellularLocation>
        <location evidence="2">Endoplasmic reticulum membrane</location>
        <topology evidence="2">Multi-pass membrane protein</topology>
    </subcellularLocation>
</comment>
<dbReference type="GO" id="GO:0061630">
    <property type="term" value="F:ubiquitin protein ligase activity"/>
    <property type="evidence" value="ECO:0007669"/>
    <property type="project" value="UniProtKB-EC"/>
</dbReference>
<organism evidence="22 23">
    <name type="scientific">Microtus ochrogaster</name>
    <name type="common">Prairie vole</name>
    <dbReference type="NCBI Taxonomy" id="79684"/>
    <lineage>
        <taxon>Eukaryota</taxon>
        <taxon>Metazoa</taxon>
        <taxon>Chordata</taxon>
        <taxon>Craniata</taxon>
        <taxon>Vertebrata</taxon>
        <taxon>Euteleostomi</taxon>
        <taxon>Mammalia</taxon>
        <taxon>Eutheria</taxon>
        <taxon>Euarchontoglires</taxon>
        <taxon>Glires</taxon>
        <taxon>Rodentia</taxon>
        <taxon>Myomorpha</taxon>
        <taxon>Muroidea</taxon>
        <taxon>Cricetidae</taxon>
        <taxon>Arvicolinae</taxon>
        <taxon>Microtus</taxon>
    </lineage>
</organism>
<dbReference type="CDD" id="cd16788">
    <property type="entry name" value="mRING-HC-C3HC5_RNF26"/>
    <property type="match status" value="1"/>
</dbReference>
<comment type="pathway">
    <text evidence="3">Protein modification; protein ubiquitination.</text>
</comment>
<dbReference type="Pfam" id="PF13920">
    <property type="entry name" value="zf-C3HC4_3"/>
    <property type="match status" value="1"/>
</dbReference>
<keyword evidence="11" id="KW-0862">Zinc</keyword>
<dbReference type="EC" id="2.3.2.27" evidence="4"/>
<evidence type="ECO:0000256" key="16">
    <source>
        <dbReference type="ARBA" id="ARBA00067352"/>
    </source>
</evidence>
<evidence type="ECO:0000256" key="7">
    <source>
        <dbReference type="ARBA" id="ARBA00022723"/>
    </source>
</evidence>
<comment type="subunit">
    <text evidence="15">Interacts with INCA1. Interacts with TMEM43, ENDOD1, TMEM33 and TMED1 to form a complex capable of modulating innate immune signaling through the cGAS-STING pathway. Interacts with UBE2J1; this interaction is important for SQSTM1 ubiquitination.</text>
</comment>
<dbReference type="EMBL" id="JAATJU010004698">
    <property type="protein sequence ID" value="KAH0519571.1"/>
    <property type="molecule type" value="Genomic_DNA"/>
</dbReference>
<dbReference type="SUPFAM" id="SSF57850">
    <property type="entry name" value="RING/U-box"/>
    <property type="match status" value="1"/>
</dbReference>
<dbReference type="InterPro" id="IPR001841">
    <property type="entry name" value="Znf_RING"/>
</dbReference>
<keyword evidence="6 20" id="KW-0812">Transmembrane</keyword>
<keyword evidence="7" id="KW-0479">Metal-binding</keyword>
<dbReference type="GO" id="GO:0006511">
    <property type="term" value="P:ubiquitin-dependent protein catabolic process"/>
    <property type="evidence" value="ECO:0007669"/>
    <property type="project" value="TreeGrafter"/>
</dbReference>
<accession>A0A8J6GYY3</accession>